<evidence type="ECO:0000313" key="2">
    <source>
        <dbReference type="WBParaSite" id="Hba_14410"/>
    </source>
</evidence>
<proteinExistence type="predicted"/>
<reference evidence="2" key="1">
    <citation type="submission" date="2016-11" db="UniProtKB">
        <authorList>
            <consortium name="WormBaseParasite"/>
        </authorList>
    </citation>
    <scope>IDENTIFICATION</scope>
</reference>
<sequence length="88" mass="10165">MLIRETSPPFVQYKSSSPRCNFLMTVMSPVHTCVVSIKHIFRCIIFCLHTKQISVARQQEDTDFRKQQNSNATSQFMKNVKIICGNII</sequence>
<dbReference type="WBParaSite" id="Hba_14410">
    <property type="protein sequence ID" value="Hba_14410"/>
    <property type="gene ID" value="Hba_14410"/>
</dbReference>
<keyword evidence="1" id="KW-1185">Reference proteome</keyword>
<accession>A0A1I7XAD3</accession>
<organism evidence="1 2">
    <name type="scientific">Heterorhabditis bacteriophora</name>
    <name type="common">Entomopathogenic nematode worm</name>
    <dbReference type="NCBI Taxonomy" id="37862"/>
    <lineage>
        <taxon>Eukaryota</taxon>
        <taxon>Metazoa</taxon>
        <taxon>Ecdysozoa</taxon>
        <taxon>Nematoda</taxon>
        <taxon>Chromadorea</taxon>
        <taxon>Rhabditida</taxon>
        <taxon>Rhabditina</taxon>
        <taxon>Rhabditomorpha</taxon>
        <taxon>Strongyloidea</taxon>
        <taxon>Heterorhabditidae</taxon>
        <taxon>Heterorhabditis</taxon>
    </lineage>
</organism>
<dbReference type="AlphaFoldDB" id="A0A1I7XAD3"/>
<dbReference type="Proteomes" id="UP000095283">
    <property type="component" value="Unplaced"/>
</dbReference>
<name>A0A1I7XAD3_HETBA</name>
<evidence type="ECO:0000313" key="1">
    <source>
        <dbReference type="Proteomes" id="UP000095283"/>
    </source>
</evidence>
<protein>
    <submittedName>
        <fullName evidence="2">Uncharacterized protein</fullName>
    </submittedName>
</protein>